<organism evidence="3 4">
    <name type="scientific">Dillenia turbinata</name>
    <dbReference type="NCBI Taxonomy" id="194707"/>
    <lineage>
        <taxon>Eukaryota</taxon>
        <taxon>Viridiplantae</taxon>
        <taxon>Streptophyta</taxon>
        <taxon>Embryophyta</taxon>
        <taxon>Tracheophyta</taxon>
        <taxon>Spermatophyta</taxon>
        <taxon>Magnoliopsida</taxon>
        <taxon>eudicotyledons</taxon>
        <taxon>Gunneridae</taxon>
        <taxon>Pentapetalae</taxon>
        <taxon>Dilleniales</taxon>
        <taxon>Dilleniaceae</taxon>
        <taxon>Dillenia</taxon>
    </lineage>
</organism>
<feature type="chain" id="PRO_5042903690" evidence="1">
    <location>
        <begin position="23"/>
        <end position="152"/>
    </location>
</feature>
<name>A0AAN8U924_9MAGN</name>
<dbReference type="AlphaFoldDB" id="A0AAN8U924"/>
<keyword evidence="4" id="KW-1185">Reference proteome</keyword>
<dbReference type="SMART" id="SM00837">
    <property type="entry name" value="DPBB_1"/>
    <property type="match status" value="1"/>
</dbReference>
<dbReference type="CDD" id="cd22269">
    <property type="entry name" value="DPBB_EG45-like"/>
    <property type="match status" value="1"/>
</dbReference>
<evidence type="ECO:0000313" key="4">
    <source>
        <dbReference type="Proteomes" id="UP001370490"/>
    </source>
</evidence>
<evidence type="ECO:0000256" key="1">
    <source>
        <dbReference type="SAM" id="SignalP"/>
    </source>
</evidence>
<dbReference type="SUPFAM" id="SSF50685">
    <property type="entry name" value="Barwin-like endoglucanases"/>
    <property type="match status" value="1"/>
</dbReference>
<dbReference type="InterPro" id="IPR007112">
    <property type="entry name" value="Expansin/allergen_DPBB_dom"/>
</dbReference>
<dbReference type="InterPro" id="IPR036908">
    <property type="entry name" value="RlpA-like_sf"/>
</dbReference>
<dbReference type="EMBL" id="JBAMMX010000027">
    <property type="protein sequence ID" value="KAK6912608.1"/>
    <property type="molecule type" value="Genomic_DNA"/>
</dbReference>
<evidence type="ECO:0000259" key="2">
    <source>
        <dbReference type="PROSITE" id="PS50842"/>
    </source>
</evidence>
<dbReference type="PROSITE" id="PS50842">
    <property type="entry name" value="EXPANSIN_EG45"/>
    <property type="match status" value="1"/>
</dbReference>
<gene>
    <name evidence="3" type="ORF">RJ641_022209</name>
</gene>
<feature type="domain" description="Expansin-like EG45" evidence="2">
    <location>
        <begin position="25"/>
        <end position="126"/>
    </location>
</feature>
<proteinExistence type="predicted"/>
<keyword evidence="1" id="KW-0732">Signal</keyword>
<accession>A0AAN8U924</accession>
<comment type="caution">
    <text evidence="3">The sequence shown here is derived from an EMBL/GenBank/DDBJ whole genome shotgun (WGS) entry which is preliminary data.</text>
</comment>
<evidence type="ECO:0000313" key="3">
    <source>
        <dbReference type="EMBL" id="KAK6912608.1"/>
    </source>
</evidence>
<dbReference type="PANTHER" id="PTHR47480:SF6">
    <property type="entry name" value="EXPANSIN-LIKE EG45 DOMAIN-CONTAINING PROTEIN"/>
    <property type="match status" value="1"/>
</dbReference>
<protein>
    <submittedName>
        <fullName evidence="3">RlpA-like protein, double-psi beta-barrel domain</fullName>
    </submittedName>
</protein>
<feature type="signal peptide" evidence="1">
    <location>
        <begin position="1"/>
        <end position="22"/>
    </location>
</feature>
<reference evidence="3 4" key="1">
    <citation type="submission" date="2023-12" db="EMBL/GenBank/DDBJ databases">
        <title>A high-quality genome assembly for Dillenia turbinata (Dilleniales).</title>
        <authorList>
            <person name="Chanderbali A."/>
        </authorList>
    </citation>
    <scope>NUCLEOTIDE SEQUENCE [LARGE SCALE GENOMIC DNA]</scope>
    <source>
        <strain evidence="3">LSX21</strain>
        <tissue evidence="3">Leaf</tissue>
    </source>
</reference>
<dbReference type="Gene3D" id="2.40.40.10">
    <property type="entry name" value="RlpA-like domain"/>
    <property type="match status" value="1"/>
</dbReference>
<dbReference type="InterPro" id="IPR009009">
    <property type="entry name" value="RlpA-like_DPBB"/>
</dbReference>
<dbReference type="PANTHER" id="PTHR47480">
    <property type="entry name" value="EG45-LIKE DOMAIN CONTAINING PROTEIN"/>
    <property type="match status" value="1"/>
</dbReference>
<sequence length="152" mass="16537">MRVIVIALFTSILCKELSLVLGDVGTATSYSPPYTPTKCYGNRQDQFPPGNLFVAVSDGLWDNGAACGRRYRIRCLSGTNKPCKDGSIEVKVVDYCPKNPCPATMLLSTDAFAAISRSDMKINIDYIEYDMKVMLILNVEVVIPGKEGSGTA</sequence>
<dbReference type="Pfam" id="PF03330">
    <property type="entry name" value="DPBB_1"/>
    <property type="match status" value="1"/>
</dbReference>
<dbReference type="Proteomes" id="UP001370490">
    <property type="component" value="Unassembled WGS sequence"/>
</dbReference>